<name>A0A2G9FWN6_9LAMI</name>
<dbReference type="InterPro" id="IPR023213">
    <property type="entry name" value="CAT-like_dom_sf"/>
</dbReference>
<comment type="caution">
    <text evidence="5">The sequence shown here is derived from an EMBL/GenBank/DDBJ whole genome shotgun (WGS) entry which is preliminary data.</text>
</comment>
<evidence type="ECO:0000313" key="6">
    <source>
        <dbReference type="Proteomes" id="UP000231279"/>
    </source>
</evidence>
<dbReference type="EMBL" id="NKXS01009626">
    <property type="protein sequence ID" value="PIM97477.1"/>
    <property type="molecule type" value="Genomic_DNA"/>
</dbReference>
<dbReference type="Proteomes" id="UP000231279">
    <property type="component" value="Unassembled WGS sequence"/>
</dbReference>
<dbReference type="EC" id="2.3.1.160" evidence="5"/>
<accession>A0A2G9FWN6</accession>
<keyword evidence="2 5" id="KW-0808">Transferase</keyword>
<dbReference type="AlphaFoldDB" id="A0A2G9FWN6"/>
<evidence type="ECO:0000313" key="5">
    <source>
        <dbReference type="EMBL" id="PIM97477.1"/>
    </source>
</evidence>
<dbReference type="GO" id="GO:0050636">
    <property type="term" value="F:vinorine synthase activity"/>
    <property type="evidence" value="ECO:0007669"/>
    <property type="project" value="UniProtKB-EC"/>
</dbReference>
<evidence type="ECO:0000256" key="4">
    <source>
        <dbReference type="SAM" id="MobiDB-lite"/>
    </source>
</evidence>
<sequence>MEVLSKEKIKPSSSTPPHLQKLNLSLLDQIAPPIYVHLIFFYELPNFDPSQVSQNLKKSLSNVLTDFPHLAGRIIQEDSFIDCNDEGVEYIETRVHSYMSETTKNPDPEDLRKYVPVEPHGSRSIPLYVQVNMFDCGGIAVAVCFLHKIADMQSFIFFMHAWAATCREGLPTIKPTFDLSSRFPPVDALSKFSSKPPPSKNETPQKELKKNGASEKVKNPTRIEAITAFILKNFTNSFSSKEKRNIVAIHVVNVRSKTSPPLRADSFGNACLQAKANWSKSEMNHVEYSDIEFNGLSTNKGNDLLEVLFTSWCRFPMYKVDYGWGKPHWVSTVGVHFKNLIVLMDTKCGDGIEAWMTMAEQDMAMIQTNYENLISHIII</sequence>
<proteinExistence type="inferred from homology"/>
<dbReference type="Gene3D" id="3.30.559.10">
    <property type="entry name" value="Chloramphenicol acetyltransferase-like domain"/>
    <property type="match status" value="3"/>
</dbReference>
<evidence type="ECO:0000256" key="3">
    <source>
        <dbReference type="ARBA" id="ARBA00023315"/>
    </source>
</evidence>
<organism evidence="5 6">
    <name type="scientific">Handroanthus impetiginosus</name>
    <dbReference type="NCBI Taxonomy" id="429701"/>
    <lineage>
        <taxon>Eukaryota</taxon>
        <taxon>Viridiplantae</taxon>
        <taxon>Streptophyta</taxon>
        <taxon>Embryophyta</taxon>
        <taxon>Tracheophyta</taxon>
        <taxon>Spermatophyta</taxon>
        <taxon>Magnoliopsida</taxon>
        <taxon>eudicotyledons</taxon>
        <taxon>Gunneridae</taxon>
        <taxon>Pentapetalae</taxon>
        <taxon>asterids</taxon>
        <taxon>lamiids</taxon>
        <taxon>Lamiales</taxon>
        <taxon>Bignoniaceae</taxon>
        <taxon>Crescentiina</taxon>
        <taxon>Tabebuia alliance</taxon>
        <taxon>Handroanthus</taxon>
    </lineage>
</organism>
<reference evidence="6" key="1">
    <citation type="journal article" date="2018" name="Gigascience">
        <title>Genome assembly of the Pink Ipe (Handroanthus impetiginosus, Bignoniaceae), a highly valued, ecologically keystone Neotropical timber forest tree.</title>
        <authorList>
            <person name="Silva-Junior O.B."/>
            <person name="Grattapaglia D."/>
            <person name="Novaes E."/>
            <person name="Collevatti R.G."/>
        </authorList>
    </citation>
    <scope>NUCLEOTIDE SEQUENCE [LARGE SCALE GENOMIC DNA]</scope>
    <source>
        <strain evidence="6">cv. UFG-1</strain>
    </source>
</reference>
<keyword evidence="6" id="KW-1185">Reference proteome</keyword>
<evidence type="ECO:0000256" key="1">
    <source>
        <dbReference type="ARBA" id="ARBA00009861"/>
    </source>
</evidence>
<evidence type="ECO:0000256" key="2">
    <source>
        <dbReference type="ARBA" id="ARBA00022679"/>
    </source>
</evidence>
<dbReference type="OrthoDB" id="671439at2759"/>
<gene>
    <name evidence="5" type="ORF">CDL12_30052</name>
</gene>
<feature type="region of interest" description="Disordered" evidence="4">
    <location>
        <begin position="189"/>
        <end position="216"/>
    </location>
</feature>
<comment type="similarity">
    <text evidence="1">Belongs to the plant acyltransferase family.</text>
</comment>
<dbReference type="PANTHER" id="PTHR31623">
    <property type="entry name" value="F21J9.9"/>
    <property type="match status" value="1"/>
</dbReference>
<feature type="compositionally biased region" description="Basic and acidic residues" evidence="4">
    <location>
        <begin position="203"/>
        <end position="216"/>
    </location>
</feature>
<dbReference type="Pfam" id="PF02458">
    <property type="entry name" value="Transferase"/>
    <property type="match status" value="2"/>
</dbReference>
<protein>
    <submittedName>
        <fullName evidence="5">Vinorine synthase</fullName>
        <ecNumber evidence="5">2.3.1.160</ecNumber>
    </submittedName>
</protein>
<dbReference type="PANTHER" id="PTHR31623:SF110">
    <property type="entry name" value="VINORINE SYNTHASE-LIKE"/>
    <property type="match status" value="1"/>
</dbReference>
<keyword evidence="3 5" id="KW-0012">Acyltransferase</keyword>